<name>A0A4Z2ET98_9TELE</name>
<protein>
    <submittedName>
        <fullName evidence="1">Uncharacterized protein</fullName>
    </submittedName>
</protein>
<dbReference type="Proteomes" id="UP000314294">
    <property type="component" value="Unassembled WGS sequence"/>
</dbReference>
<proteinExistence type="predicted"/>
<reference evidence="1 2" key="1">
    <citation type="submission" date="2019-03" db="EMBL/GenBank/DDBJ databases">
        <title>First draft genome of Liparis tanakae, snailfish: a comprehensive survey of snailfish specific genes.</title>
        <authorList>
            <person name="Kim W."/>
            <person name="Song I."/>
            <person name="Jeong J.-H."/>
            <person name="Kim D."/>
            <person name="Kim S."/>
            <person name="Ryu S."/>
            <person name="Song J.Y."/>
            <person name="Lee S.K."/>
        </authorList>
    </citation>
    <scope>NUCLEOTIDE SEQUENCE [LARGE SCALE GENOMIC DNA]</scope>
    <source>
        <tissue evidence="1">Muscle</tissue>
    </source>
</reference>
<accession>A0A4Z2ET98</accession>
<organism evidence="1 2">
    <name type="scientific">Liparis tanakae</name>
    <name type="common">Tanaka's snailfish</name>
    <dbReference type="NCBI Taxonomy" id="230148"/>
    <lineage>
        <taxon>Eukaryota</taxon>
        <taxon>Metazoa</taxon>
        <taxon>Chordata</taxon>
        <taxon>Craniata</taxon>
        <taxon>Vertebrata</taxon>
        <taxon>Euteleostomi</taxon>
        <taxon>Actinopterygii</taxon>
        <taxon>Neopterygii</taxon>
        <taxon>Teleostei</taxon>
        <taxon>Neoteleostei</taxon>
        <taxon>Acanthomorphata</taxon>
        <taxon>Eupercaria</taxon>
        <taxon>Perciformes</taxon>
        <taxon>Cottioidei</taxon>
        <taxon>Cottales</taxon>
        <taxon>Liparidae</taxon>
        <taxon>Liparis</taxon>
    </lineage>
</organism>
<sequence length="78" mass="8538">MSTRQSSMSPFSSMSRALGNVTSLTSLKYRSGQFHSPVNPPGNKSSLFESCSEFLVVRMSMKAEMSIPLLFSPASNRT</sequence>
<dbReference type="AlphaFoldDB" id="A0A4Z2ET98"/>
<keyword evidence="2" id="KW-1185">Reference proteome</keyword>
<gene>
    <name evidence="1" type="ORF">EYF80_058042</name>
</gene>
<evidence type="ECO:0000313" key="1">
    <source>
        <dbReference type="EMBL" id="TNN31801.1"/>
    </source>
</evidence>
<dbReference type="EMBL" id="SRLO01003145">
    <property type="protein sequence ID" value="TNN31801.1"/>
    <property type="molecule type" value="Genomic_DNA"/>
</dbReference>
<evidence type="ECO:0000313" key="2">
    <source>
        <dbReference type="Proteomes" id="UP000314294"/>
    </source>
</evidence>
<comment type="caution">
    <text evidence="1">The sequence shown here is derived from an EMBL/GenBank/DDBJ whole genome shotgun (WGS) entry which is preliminary data.</text>
</comment>